<dbReference type="Gene3D" id="3.40.50.2000">
    <property type="entry name" value="Glycogen Phosphorylase B"/>
    <property type="match status" value="2"/>
</dbReference>
<keyword evidence="5" id="KW-0328">Glycosyltransferase</keyword>
<dbReference type="PIRSF" id="PIRSF000460">
    <property type="entry name" value="Pprylas_GlgP"/>
    <property type="match status" value="1"/>
</dbReference>
<dbReference type="EMBL" id="CAKMMW010000009">
    <property type="protein sequence ID" value="CAH1209689.1"/>
    <property type="molecule type" value="Genomic_DNA"/>
</dbReference>
<name>A0ABM9CEQ5_9BACL</name>
<keyword evidence="5" id="KW-0808">Transferase</keyword>
<dbReference type="InterPro" id="IPR052182">
    <property type="entry name" value="Glycogen/Maltodextrin_Phosph"/>
</dbReference>
<proteinExistence type="inferred from homology"/>
<dbReference type="Pfam" id="PF11897">
    <property type="entry name" value="DUF3417"/>
    <property type="match status" value="1"/>
</dbReference>
<evidence type="ECO:0000259" key="4">
    <source>
        <dbReference type="Pfam" id="PF11897"/>
    </source>
</evidence>
<evidence type="ECO:0000313" key="5">
    <source>
        <dbReference type="EMBL" id="CAH1209689.1"/>
    </source>
</evidence>
<dbReference type="PANTHER" id="PTHR42655">
    <property type="entry name" value="GLYCOGEN PHOSPHORYLASE"/>
    <property type="match status" value="1"/>
</dbReference>
<dbReference type="InterPro" id="IPR011834">
    <property type="entry name" value="Agluc_phsphrylas"/>
</dbReference>
<dbReference type="SUPFAM" id="SSF53756">
    <property type="entry name" value="UDP-Glycosyltransferase/glycogen phosphorylase"/>
    <property type="match status" value="1"/>
</dbReference>
<evidence type="ECO:0000256" key="1">
    <source>
        <dbReference type="ARBA" id="ARBA00001275"/>
    </source>
</evidence>
<evidence type="ECO:0000256" key="2">
    <source>
        <dbReference type="ARBA" id="ARBA00006047"/>
    </source>
</evidence>
<comment type="caution">
    <text evidence="5">The sequence shown here is derived from an EMBL/GenBank/DDBJ whole genome shotgun (WGS) entry which is preliminary data.</text>
</comment>
<comment type="similarity">
    <text evidence="2">Belongs to the glycogen phosphorylase family.</text>
</comment>
<dbReference type="PANTHER" id="PTHR42655:SF1">
    <property type="entry name" value="GLYCOGEN PHOSPHORYLASE"/>
    <property type="match status" value="1"/>
</dbReference>
<keyword evidence="3" id="KW-0021">Allosteric enzyme</keyword>
<accession>A0ABM9CEQ5</accession>
<sequence>MGNYDDVYKGREYSDMIAADPQEAKGLPQAIERLRELAFNLWFSWNHDALQLFESMDPGRWKALGHNPVRLLHELEDPQLEALSQNTDFVERYRQVMLRFDTYMNEPGWYSTNYAAEASVQIAYFSAEFGFHESLPIYSGGLGILAGDHIKSSSDLGLPLAGVGLLYKKGYFTQKIDASGSQQSELFPYDFEQLPIRPVLQNDQQLTVSLDISGRTITVLVWAAKVGRNLVFLLDTDHEANNDTDKALTAQLYGGNQDMRIAQEMVLGIGGVKVLRALGIYPNVYHINEGHAAFLTLERLKELLHLGLPFHVAVETVRSATVFTTHTPVPAGHDTFSVGMVEHYLGHLFSELPKHKQSIISLGLDHKSGQFNMTHLAMNTAGLRNGVSKLHGQVSREMFKEFHGHIDASEVPISSITNGVHLDTWTAPAWKELFDRFLPGTWRAEQSNEHQWAQIEVIPDESIWKVHQHLKEDLVRYARNSLMEQRKRNGESEERIEEVRHYLNPKALTIGFARRFATYKRANLIFNDLYRLKKLINNPERPVQFIFAGKAHPADYPGQDLIREIYRISQLKEFLGKVVILENYDINMARYLVQGVDVWLNNPRRPLEASGTSGQKAAMNGVLNFSVLDGWWEEGYNGMNGWAIGSAGAADWAAQEKENTKAIYHLLENEIIPLYYNQGEIPHQWIGRMKRSVQSLSPVYNTHRMVQDYTNLSYVPTAKRARLFVADNYDVATKVADYKQFIRSNWHQVRIMNIDDHADKSTSDVPLDEIPPSTKEITAQIHFGPIWPQDTAVEVIYYAENGETWEQKIILMAPIGELIEQSQRFQATIPSHLVHGPHFSIRVRPISTNFAHSFELSLVTSTLS</sequence>
<dbReference type="GO" id="GO:0004645">
    <property type="term" value="F:1,4-alpha-oligoglucan phosphorylase activity"/>
    <property type="evidence" value="ECO:0007669"/>
    <property type="project" value="UniProtKB-EC"/>
</dbReference>
<comment type="catalytic activity">
    <reaction evidence="1">
        <text>[(1-&gt;4)-alpha-D-glucosyl](n) + phosphate = [(1-&gt;4)-alpha-D-glucosyl](n-1) + alpha-D-glucose 1-phosphate</text>
        <dbReference type="Rhea" id="RHEA:41732"/>
        <dbReference type="Rhea" id="RHEA-COMP:9584"/>
        <dbReference type="Rhea" id="RHEA-COMP:9586"/>
        <dbReference type="ChEBI" id="CHEBI:15444"/>
        <dbReference type="ChEBI" id="CHEBI:43474"/>
        <dbReference type="ChEBI" id="CHEBI:58601"/>
        <dbReference type="EC" id="2.4.1.1"/>
    </reaction>
</comment>
<dbReference type="Proteomes" id="UP000838821">
    <property type="component" value="Unassembled WGS sequence"/>
</dbReference>
<dbReference type="InterPro" id="IPR000811">
    <property type="entry name" value="Glyco_trans_35"/>
</dbReference>
<gene>
    <name evidence="5" type="primary">glgP</name>
    <name evidence="5" type="ORF">PAECIP111891_03383</name>
</gene>
<evidence type="ECO:0000313" key="6">
    <source>
        <dbReference type="Proteomes" id="UP000838821"/>
    </source>
</evidence>
<organism evidence="5 6">
    <name type="scientific">Paenibacillus allorhizoplanae</name>
    <dbReference type="NCBI Taxonomy" id="2905648"/>
    <lineage>
        <taxon>Bacteria</taxon>
        <taxon>Bacillati</taxon>
        <taxon>Bacillota</taxon>
        <taxon>Bacilli</taxon>
        <taxon>Bacillales</taxon>
        <taxon>Paenibacillaceae</taxon>
        <taxon>Paenibacillus</taxon>
    </lineage>
</organism>
<reference evidence="5" key="1">
    <citation type="submission" date="2022-01" db="EMBL/GenBank/DDBJ databases">
        <authorList>
            <person name="Criscuolo A."/>
        </authorList>
    </citation>
    <scope>NUCLEOTIDE SEQUENCE</scope>
    <source>
        <strain evidence="5">CIP111891</strain>
    </source>
</reference>
<dbReference type="NCBIfam" id="TIGR02094">
    <property type="entry name" value="more_P_ylases"/>
    <property type="match status" value="1"/>
</dbReference>
<keyword evidence="6" id="KW-1185">Reference proteome</keyword>
<evidence type="ECO:0000256" key="3">
    <source>
        <dbReference type="ARBA" id="ARBA00022533"/>
    </source>
</evidence>
<protein>
    <submittedName>
        <fullName evidence="5">Glycogen phosphorylase</fullName>
        <ecNumber evidence="5">2.4.1.1</ecNumber>
    </submittedName>
</protein>
<feature type="domain" description="DUF3417" evidence="4">
    <location>
        <begin position="27"/>
        <end position="135"/>
    </location>
</feature>
<dbReference type="Pfam" id="PF00343">
    <property type="entry name" value="Phosphorylase"/>
    <property type="match status" value="1"/>
</dbReference>
<dbReference type="EC" id="2.4.1.1" evidence="5"/>
<dbReference type="InterPro" id="IPR024517">
    <property type="entry name" value="Glycogen_phosphorylase_DUF3417"/>
</dbReference>